<feature type="transmembrane region" description="Helical" evidence="1">
    <location>
        <begin position="33"/>
        <end position="55"/>
    </location>
</feature>
<dbReference type="OrthoDB" id="1634426at2"/>
<keyword evidence="4" id="KW-1185">Reference proteome</keyword>
<dbReference type="AlphaFoldDB" id="A0A4Q1RFI6"/>
<dbReference type="RefSeq" id="WP_129256999.1">
    <property type="nucleotide sequence ID" value="NZ_SDKC01000001.1"/>
</dbReference>
<evidence type="ECO:0000313" key="4">
    <source>
        <dbReference type="Proteomes" id="UP000290106"/>
    </source>
</evidence>
<dbReference type="Proteomes" id="UP000290106">
    <property type="component" value="Unassembled WGS sequence"/>
</dbReference>
<dbReference type="Pfam" id="PF07179">
    <property type="entry name" value="SseB"/>
    <property type="match status" value="1"/>
</dbReference>
<dbReference type="InterPro" id="IPR009839">
    <property type="entry name" value="SseB_N"/>
</dbReference>
<gene>
    <name evidence="3" type="ORF">ETP43_03100</name>
</gene>
<feature type="transmembrane region" description="Helical" evidence="1">
    <location>
        <begin position="75"/>
        <end position="93"/>
    </location>
</feature>
<comment type="caution">
    <text evidence="3">The sequence shown here is derived from an EMBL/GenBank/DDBJ whole genome shotgun (WGS) entry which is preliminary data.</text>
</comment>
<evidence type="ECO:0000259" key="2">
    <source>
        <dbReference type="Pfam" id="PF07179"/>
    </source>
</evidence>
<reference evidence="3 4" key="1">
    <citation type="submission" date="2019-01" db="EMBL/GenBank/DDBJ databases">
        <title>Blautia sp. nov. KGMB01111 isolated human feces.</title>
        <authorList>
            <person name="Park J.-E."/>
            <person name="Kim J.-S."/>
            <person name="Park S.-H."/>
        </authorList>
    </citation>
    <scope>NUCLEOTIDE SEQUENCE [LARGE SCALE GENOMIC DNA]</scope>
    <source>
        <strain evidence="3 4">KGMB01111</strain>
    </source>
</reference>
<dbReference type="EMBL" id="SDKC01000001">
    <property type="protein sequence ID" value="RXS74309.1"/>
    <property type="molecule type" value="Genomic_DNA"/>
</dbReference>
<evidence type="ECO:0000256" key="1">
    <source>
        <dbReference type="SAM" id="Phobius"/>
    </source>
</evidence>
<keyword evidence="1" id="KW-0812">Transmembrane</keyword>
<sequence length="330" mass="36712">MAENQKVDLSTLPKGLTKEEFTALPNFKKIRSFFTWAGVVSIVSGIFVLSSIGHISQSILRNGGSLDGLFQMGAVKLNLLFMVVSIVLGILLIKKKTTTMAYILAIIELVYVLLAITSGGSVGIGAISFLLSIVGAIRIDKKWKLYQEISVGNNQGNPAGNSTDGRTQNNAYAQYHTSQAANNETYWQKKPEENHGFVSTGASKSLKEALNIYKKEKSWSAENDMIESLKTSKVWVPYISEKNQMDILKNGERYYFPVFTSAAEMKEYGKKFYQREVYISDAINMAKESRYVLTGLVINAFTDSVILNWDQLGTGIPNADDGEEKTMYKR</sequence>
<name>A0A4Q1RFI6_9FIRM</name>
<evidence type="ECO:0000313" key="3">
    <source>
        <dbReference type="EMBL" id="RXS74309.1"/>
    </source>
</evidence>
<proteinExistence type="predicted"/>
<keyword evidence="1" id="KW-1133">Transmembrane helix</keyword>
<keyword evidence="1" id="KW-0472">Membrane</keyword>
<feature type="transmembrane region" description="Helical" evidence="1">
    <location>
        <begin position="100"/>
        <end position="116"/>
    </location>
</feature>
<protein>
    <submittedName>
        <fullName evidence="3">SseB family protein</fullName>
    </submittedName>
</protein>
<feature type="domain" description="SseB protein N-terminal" evidence="2">
    <location>
        <begin position="206"/>
        <end position="303"/>
    </location>
</feature>
<organism evidence="3 4">
    <name type="scientific">Blautia faecicola</name>
    <dbReference type="NCBI Taxonomy" id="2509240"/>
    <lineage>
        <taxon>Bacteria</taxon>
        <taxon>Bacillati</taxon>
        <taxon>Bacillota</taxon>
        <taxon>Clostridia</taxon>
        <taxon>Lachnospirales</taxon>
        <taxon>Lachnospiraceae</taxon>
        <taxon>Blautia</taxon>
    </lineage>
</organism>
<accession>A0A4Q1RFI6</accession>